<feature type="chain" id="PRO_5014729767" description="Endo-beta-1,2-glucanase SGL domain-containing protein" evidence="1">
    <location>
        <begin position="17"/>
        <end position="530"/>
    </location>
</feature>
<accession>A0A2N3N862</accession>
<dbReference type="CDD" id="cd24165">
    <property type="entry name" value="TfSGL-like"/>
    <property type="match status" value="1"/>
</dbReference>
<gene>
    <name evidence="3" type="ORF">jhhlp_005005</name>
</gene>
<dbReference type="VEuPathDB" id="FungiDB:jhhlp_005005"/>
<evidence type="ECO:0000259" key="2">
    <source>
        <dbReference type="Pfam" id="PF26157"/>
    </source>
</evidence>
<dbReference type="Proteomes" id="UP000233524">
    <property type="component" value="Unassembled WGS sequence"/>
</dbReference>
<dbReference type="OrthoDB" id="9981847at2759"/>
<feature type="domain" description="Endo-beta-1,2-glucanase SGL" evidence="2">
    <location>
        <begin position="76"/>
        <end position="529"/>
    </location>
</feature>
<keyword evidence="4" id="KW-1185">Reference proteome</keyword>
<evidence type="ECO:0000256" key="1">
    <source>
        <dbReference type="SAM" id="SignalP"/>
    </source>
</evidence>
<comment type="caution">
    <text evidence="3">The sequence shown here is derived from an EMBL/GenBank/DDBJ whole genome shotgun (WGS) entry which is preliminary data.</text>
</comment>
<reference evidence="3 4" key="1">
    <citation type="journal article" date="2017" name="G3 (Bethesda)">
        <title>First Draft Genome Sequence of the Pathogenic Fungus Lomentospora prolificans (Formerly Scedosporium prolificans).</title>
        <authorList>
            <person name="Luo R."/>
            <person name="Zimin A."/>
            <person name="Workman R."/>
            <person name="Fan Y."/>
            <person name="Pertea G."/>
            <person name="Grossman N."/>
            <person name="Wear M.P."/>
            <person name="Jia B."/>
            <person name="Miller H."/>
            <person name="Casadevall A."/>
            <person name="Timp W."/>
            <person name="Zhang S.X."/>
            <person name="Salzberg S.L."/>
        </authorList>
    </citation>
    <scope>NUCLEOTIDE SEQUENCE [LARGE SCALE GENOMIC DNA]</scope>
    <source>
        <strain evidence="3 4">JHH-5317</strain>
    </source>
</reference>
<organism evidence="3 4">
    <name type="scientific">Lomentospora prolificans</name>
    <dbReference type="NCBI Taxonomy" id="41688"/>
    <lineage>
        <taxon>Eukaryota</taxon>
        <taxon>Fungi</taxon>
        <taxon>Dikarya</taxon>
        <taxon>Ascomycota</taxon>
        <taxon>Pezizomycotina</taxon>
        <taxon>Sordariomycetes</taxon>
        <taxon>Hypocreomycetidae</taxon>
        <taxon>Microascales</taxon>
        <taxon>Microascaceae</taxon>
        <taxon>Lomentospora</taxon>
    </lineage>
</organism>
<feature type="signal peptide" evidence="1">
    <location>
        <begin position="1"/>
        <end position="16"/>
    </location>
</feature>
<dbReference type="InterPro" id="IPR058773">
    <property type="entry name" value="SGL_GH162"/>
</dbReference>
<sequence>MKFILLALTGVTIAACSPLNEGRSEHQKFNAPSCRFGLEWSQQDVLDRTDDFIWDLLYWEGKFHQNDVAYNTVNGMTYDGTQLDWVTGERTQKHVFSAASKEALQIMLYAQAIVGSKEAARFLTPDDPASAPAFAASIMETKLKAYLQFNQTYPGFGGFLPWIKTNETEVTVQDGWDNRVPGLDNGHVKQELIWAVYACIEALQRLPGPEFQKLAQGWQSWLDYTASTVAKIFYIGNGRVCAVTKISDQALPVWHANQTYNCEDTVYLDDPYEGELFTYFIEFFGDLSKKDKQKLWEYKRAKLEKDEYNQGGVGPITVRKGYWFSSHEIWNQMELPYYDVDIVRRLFLNGERARTCNSVVTKSPGLYASVNNSTDPETDTIIGYISPAGIPSIASQQEQYHDVVTPYGAYPVVLFDKAVGLAWWRNMIIGKKMQNPYGSTESTRVDGELVSALVTWDSKVTTVVALLGGVTDLVRDRMRSDGIYDRFLEITEREHVRVFGRHLKGEDIDLCLPADTVPDAGLEDFTACQA</sequence>
<dbReference type="PROSITE" id="PS51257">
    <property type="entry name" value="PROKAR_LIPOPROTEIN"/>
    <property type="match status" value="1"/>
</dbReference>
<protein>
    <recommendedName>
        <fullName evidence="2">Endo-beta-1,2-glucanase SGL domain-containing protein</fullName>
    </recommendedName>
</protein>
<evidence type="ECO:0000313" key="3">
    <source>
        <dbReference type="EMBL" id="PKS08618.1"/>
    </source>
</evidence>
<keyword evidence="1" id="KW-0732">Signal</keyword>
<name>A0A2N3N862_9PEZI</name>
<dbReference type="Pfam" id="PF26157">
    <property type="entry name" value="SGL_GH162"/>
    <property type="match status" value="1"/>
</dbReference>
<proteinExistence type="predicted"/>
<evidence type="ECO:0000313" key="4">
    <source>
        <dbReference type="Proteomes" id="UP000233524"/>
    </source>
</evidence>
<dbReference type="AlphaFoldDB" id="A0A2N3N862"/>
<dbReference type="EMBL" id="NLAX01000095">
    <property type="protein sequence ID" value="PKS08618.1"/>
    <property type="molecule type" value="Genomic_DNA"/>
</dbReference>
<dbReference type="InParanoid" id="A0A2N3N862"/>